<dbReference type="SUPFAM" id="SSF46785">
    <property type="entry name" value="Winged helix' DNA-binding domain"/>
    <property type="match status" value="1"/>
</dbReference>
<dbReference type="InterPro" id="IPR036388">
    <property type="entry name" value="WH-like_DNA-bd_sf"/>
</dbReference>
<keyword evidence="6" id="KW-1185">Reference proteome</keyword>
<dbReference type="InterPro" id="IPR000835">
    <property type="entry name" value="HTH_MarR-typ"/>
</dbReference>
<evidence type="ECO:0000313" key="5">
    <source>
        <dbReference type="EMBL" id="RAK60556.1"/>
    </source>
</evidence>
<dbReference type="PROSITE" id="PS50995">
    <property type="entry name" value="HTH_MARR_2"/>
    <property type="match status" value="1"/>
</dbReference>
<accession>A0A328B3Q7</accession>
<gene>
    <name evidence="5" type="ORF">DJ021_12450</name>
</gene>
<dbReference type="PANTHER" id="PTHR35790">
    <property type="entry name" value="HTH-TYPE TRANSCRIPTIONAL REGULATOR PCHR"/>
    <property type="match status" value="1"/>
</dbReference>
<evidence type="ECO:0000259" key="4">
    <source>
        <dbReference type="PROSITE" id="PS50995"/>
    </source>
</evidence>
<dbReference type="RefSeq" id="WP_111457849.1">
    <property type="nucleotide sequence ID" value="NZ_QFYP01000001.1"/>
</dbReference>
<dbReference type="Pfam" id="PF12802">
    <property type="entry name" value="MarR_2"/>
    <property type="match status" value="1"/>
</dbReference>
<dbReference type="PANTHER" id="PTHR35790:SF4">
    <property type="entry name" value="HTH-TYPE TRANSCRIPTIONAL REGULATOR PCHR"/>
    <property type="match status" value="1"/>
</dbReference>
<dbReference type="OrthoDB" id="8906692at2"/>
<dbReference type="InterPro" id="IPR023187">
    <property type="entry name" value="Tscrpt_reg_MarR-type_CS"/>
</dbReference>
<proteinExistence type="predicted"/>
<keyword evidence="1" id="KW-0805">Transcription regulation</keyword>
<dbReference type="PROSITE" id="PS01117">
    <property type="entry name" value="HTH_MARR_1"/>
    <property type="match status" value="1"/>
</dbReference>
<keyword evidence="3" id="KW-0804">Transcription</keyword>
<dbReference type="InterPro" id="IPR036390">
    <property type="entry name" value="WH_DNA-bd_sf"/>
</dbReference>
<organism evidence="5 6">
    <name type="scientific">Phenylobacterium hankyongense</name>
    <dbReference type="NCBI Taxonomy" id="1813876"/>
    <lineage>
        <taxon>Bacteria</taxon>
        <taxon>Pseudomonadati</taxon>
        <taxon>Pseudomonadota</taxon>
        <taxon>Alphaproteobacteria</taxon>
        <taxon>Caulobacterales</taxon>
        <taxon>Caulobacteraceae</taxon>
        <taxon>Phenylobacterium</taxon>
    </lineage>
</organism>
<dbReference type="GO" id="GO:0003677">
    <property type="term" value="F:DNA binding"/>
    <property type="evidence" value="ECO:0007669"/>
    <property type="project" value="UniProtKB-KW"/>
</dbReference>
<dbReference type="Gene3D" id="1.10.10.10">
    <property type="entry name" value="Winged helix-like DNA-binding domain superfamily/Winged helix DNA-binding domain"/>
    <property type="match status" value="1"/>
</dbReference>
<sequence length="153" mass="16625">MTKPRVLKLDAFVPYRLSIASNTVSDVIAGAYRALFGLNVPEWRLVTVLAERGSVSQFELGAATRMDKVTVSRAAIGLVERGLVRRSPNPEDKRSHLLALTAEGRALYDQVAPKALALEDAILAEFSHDEVATLLGMLQRLQTAAGRLADPET</sequence>
<keyword evidence="2" id="KW-0238">DNA-binding</keyword>
<evidence type="ECO:0000256" key="2">
    <source>
        <dbReference type="ARBA" id="ARBA00023125"/>
    </source>
</evidence>
<dbReference type="AlphaFoldDB" id="A0A328B3Q7"/>
<dbReference type="PRINTS" id="PR00598">
    <property type="entry name" value="HTHMARR"/>
</dbReference>
<reference evidence="6" key="1">
    <citation type="submission" date="2018-05" db="EMBL/GenBank/DDBJ databases">
        <authorList>
            <person name="Li X."/>
        </authorList>
    </citation>
    <scope>NUCLEOTIDE SEQUENCE [LARGE SCALE GENOMIC DNA]</scope>
    <source>
        <strain evidence="6">HKS-05</strain>
    </source>
</reference>
<name>A0A328B3Q7_9CAUL</name>
<dbReference type="InterPro" id="IPR052067">
    <property type="entry name" value="Metal_resp_HTH_trans_reg"/>
</dbReference>
<dbReference type="EMBL" id="QFYP01000001">
    <property type="protein sequence ID" value="RAK60556.1"/>
    <property type="molecule type" value="Genomic_DNA"/>
</dbReference>
<protein>
    <submittedName>
        <fullName evidence="5">MarR family transcriptional regulator</fullName>
    </submittedName>
</protein>
<evidence type="ECO:0000256" key="1">
    <source>
        <dbReference type="ARBA" id="ARBA00023015"/>
    </source>
</evidence>
<evidence type="ECO:0000313" key="6">
    <source>
        <dbReference type="Proteomes" id="UP000249842"/>
    </source>
</evidence>
<evidence type="ECO:0000256" key="3">
    <source>
        <dbReference type="ARBA" id="ARBA00023163"/>
    </source>
</evidence>
<feature type="domain" description="HTH marR-type" evidence="4">
    <location>
        <begin position="1"/>
        <end position="143"/>
    </location>
</feature>
<dbReference type="SMART" id="SM00347">
    <property type="entry name" value="HTH_MARR"/>
    <property type="match status" value="1"/>
</dbReference>
<dbReference type="Proteomes" id="UP000249842">
    <property type="component" value="Unassembled WGS sequence"/>
</dbReference>
<comment type="caution">
    <text evidence="5">The sequence shown here is derived from an EMBL/GenBank/DDBJ whole genome shotgun (WGS) entry which is preliminary data.</text>
</comment>
<dbReference type="GO" id="GO:0003700">
    <property type="term" value="F:DNA-binding transcription factor activity"/>
    <property type="evidence" value="ECO:0007669"/>
    <property type="project" value="InterPro"/>
</dbReference>